<comment type="caution">
    <text evidence="11">The sequence shown here is derived from an EMBL/GenBank/DDBJ whole genome shotgun (WGS) entry which is preliminary data.</text>
</comment>
<dbReference type="InterPro" id="IPR015500">
    <property type="entry name" value="Peptidase_S8_subtilisin-rel"/>
</dbReference>
<evidence type="ECO:0000256" key="1">
    <source>
        <dbReference type="ARBA" id="ARBA00011073"/>
    </source>
</evidence>
<dbReference type="CDD" id="cd04077">
    <property type="entry name" value="Peptidases_S8_PCSK9_ProteinaseK_like"/>
    <property type="match status" value="1"/>
</dbReference>
<dbReference type="GO" id="GO:0005615">
    <property type="term" value="C:extracellular space"/>
    <property type="evidence" value="ECO:0007669"/>
    <property type="project" value="TreeGrafter"/>
</dbReference>
<feature type="active site" description="Charge relay system" evidence="5">
    <location>
        <position position="195"/>
    </location>
</feature>
<dbReference type="RefSeq" id="WP_184842944.1">
    <property type="nucleotide sequence ID" value="NZ_JACHMN010000003.1"/>
</dbReference>
<feature type="domain" description="PLL-like beta propeller" evidence="10">
    <location>
        <begin position="526"/>
        <end position="708"/>
    </location>
</feature>
<evidence type="ECO:0000259" key="8">
    <source>
        <dbReference type="Pfam" id="PF00082"/>
    </source>
</evidence>
<dbReference type="PROSITE" id="PS51892">
    <property type="entry name" value="SUBTILASE"/>
    <property type="match status" value="1"/>
</dbReference>
<proteinExistence type="inferred from homology"/>
<dbReference type="SUPFAM" id="SSF89372">
    <property type="entry name" value="Fucose-specific lectin"/>
    <property type="match status" value="1"/>
</dbReference>
<keyword evidence="3 5" id="KW-0378">Hydrolase</keyword>
<evidence type="ECO:0000259" key="9">
    <source>
        <dbReference type="Pfam" id="PF05922"/>
    </source>
</evidence>
<dbReference type="InterPro" id="IPR022398">
    <property type="entry name" value="Peptidase_S8_His-AS"/>
</dbReference>
<keyword evidence="12" id="KW-1185">Reference proteome</keyword>
<dbReference type="Pfam" id="PF05922">
    <property type="entry name" value="Inhibitor_I9"/>
    <property type="match status" value="1"/>
</dbReference>
<dbReference type="Gene3D" id="3.30.70.80">
    <property type="entry name" value="Peptidase S8 propeptide/proteinase inhibitor I9"/>
    <property type="match status" value="1"/>
</dbReference>
<feature type="signal peptide" evidence="7">
    <location>
        <begin position="1"/>
        <end position="34"/>
    </location>
</feature>
<dbReference type="Gene3D" id="3.40.50.200">
    <property type="entry name" value="Peptidase S8/S53 domain"/>
    <property type="match status" value="1"/>
</dbReference>
<dbReference type="AlphaFoldDB" id="A0A841C0V5"/>
<dbReference type="PROSITE" id="PS00137">
    <property type="entry name" value="SUBTILASE_HIS"/>
    <property type="match status" value="1"/>
</dbReference>
<dbReference type="PRINTS" id="PR00723">
    <property type="entry name" value="SUBTILISIN"/>
</dbReference>
<dbReference type="InterPro" id="IPR006624">
    <property type="entry name" value="Beta-propeller_rpt_TECPR"/>
</dbReference>
<organism evidence="11 12">
    <name type="scientific">Allocatelliglobosispora scoriae</name>
    <dbReference type="NCBI Taxonomy" id="643052"/>
    <lineage>
        <taxon>Bacteria</taxon>
        <taxon>Bacillati</taxon>
        <taxon>Actinomycetota</taxon>
        <taxon>Actinomycetes</taxon>
        <taxon>Micromonosporales</taxon>
        <taxon>Micromonosporaceae</taxon>
        <taxon>Allocatelliglobosispora</taxon>
    </lineage>
</organism>
<dbReference type="Proteomes" id="UP000587527">
    <property type="component" value="Unassembled WGS sequence"/>
</dbReference>
<dbReference type="Gene3D" id="2.120.10.70">
    <property type="entry name" value="Fucose-specific lectin"/>
    <property type="match status" value="1"/>
</dbReference>
<dbReference type="InterPro" id="IPR023828">
    <property type="entry name" value="Peptidase_S8_Ser-AS"/>
</dbReference>
<comment type="similarity">
    <text evidence="1 5 6">Belongs to the peptidase S8 family.</text>
</comment>
<dbReference type="PANTHER" id="PTHR43806:SF11">
    <property type="entry name" value="CEREVISIN-RELATED"/>
    <property type="match status" value="1"/>
</dbReference>
<dbReference type="Pfam" id="PF26607">
    <property type="entry name" value="DUF8189"/>
    <property type="match status" value="2"/>
</dbReference>
<feature type="active site" description="Charge relay system" evidence="5">
    <location>
        <position position="361"/>
    </location>
</feature>
<dbReference type="InterPro" id="IPR000209">
    <property type="entry name" value="Peptidase_S8/S53_dom"/>
</dbReference>
<dbReference type="PROSITE" id="PS00136">
    <property type="entry name" value="SUBTILASE_ASP"/>
    <property type="match status" value="1"/>
</dbReference>
<reference evidence="11 12" key="1">
    <citation type="submission" date="2020-08" db="EMBL/GenBank/DDBJ databases">
        <title>Sequencing the genomes of 1000 actinobacteria strains.</title>
        <authorList>
            <person name="Klenk H.-P."/>
        </authorList>
    </citation>
    <scope>NUCLEOTIDE SEQUENCE [LARGE SCALE GENOMIC DNA]</scope>
    <source>
        <strain evidence="11 12">DSM 45362</strain>
    </source>
</reference>
<name>A0A841C0V5_9ACTN</name>
<dbReference type="FunFam" id="3.40.50.200:FF:000016">
    <property type="entry name" value="Proprotein convertase subtilisin/kexin type 9"/>
    <property type="match status" value="1"/>
</dbReference>
<sequence>MFNASITGRKAAAAALAVATFTAGVVGSTPAAYSAPVGDIVGAATGIAIPGRYIVVLKNTKGADDVPTRAKTLSDRYAGKLDSVYEKTLSGFSVAMRESSAKRLAADPEVDYVEQDQVVHLTDTQENPPSPGLDRIDQRALPLDTTFSYESDPSPVTVYVLDSGVRTTHTDFGGRAVNGWDFVDGDAIANDCNGHGTHVAGTIGGTAYGVAKKVKLVAVRAFDCSGVSTASSVQNAVEWITSHAVKPAIANLSIGMSCVDGSGMPTPCPADSGKAVKTAITNSIAAGISYVLSAGNENINACGSPFNLVVGTVVTGAANANDAKRPTSNWGSCVDIWAPGDGIVSAGNAGDTASATMGGTSMAAPHVTGALALILARPGWSTKTPAEVKAQLLSESTPNVVTGLDAGSPNKLVHTPPPPVAGGSSVAFARHADGRLNLFGVNRAGTLFFRTQTAPNADTYTAWTSSVDPSWYSVCADTDSSSRIKLVGLRRNQQVWHRNQAVANTNTWTIWQQFDGLLTSCAVASTGTTLEVFGTNAQGQVWRRSEVSPGGAFTPWTLLAGVPPLRGIAAERNGNGKVELFGLARTGEIWHCWNTAANCPAGSWVQLDGLLTTIAVSWNSPTGLSVFGVNAAGQLFRRDALAGVNTWAAWAPLDSPTTGGPLRSVAAEGNLDGRISLVAVNTAGQIWTRKQTAPTASTYGPWVQLDGLLRP</sequence>
<evidence type="ECO:0000313" key="12">
    <source>
        <dbReference type="Proteomes" id="UP000587527"/>
    </source>
</evidence>
<dbReference type="InterPro" id="IPR050131">
    <property type="entry name" value="Peptidase_S8_subtilisin-like"/>
</dbReference>
<evidence type="ECO:0000256" key="4">
    <source>
        <dbReference type="ARBA" id="ARBA00022825"/>
    </source>
</evidence>
<dbReference type="InterPro" id="IPR058502">
    <property type="entry name" value="PLL-like_beta-prop"/>
</dbReference>
<gene>
    <name evidence="11" type="ORF">F4553_006217</name>
</gene>
<dbReference type="GO" id="GO:0006508">
    <property type="term" value="P:proteolysis"/>
    <property type="evidence" value="ECO:0007669"/>
    <property type="project" value="UniProtKB-KW"/>
</dbReference>
<evidence type="ECO:0000256" key="3">
    <source>
        <dbReference type="ARBA" id="ARBA00022801"/>
    </source>
</evidence>
<dbReference type="SUPFAM" id="SSF52743">
    <property type="entry name" value="Subtilisin-like"/>
    <property type="match status" value="1"/>
</dbReference>
<accession>A0A841C0V5</accession>
<dbReference type="Pfam" id="PF00082">
    <property type="entry name" value="Peptidase_S8"/>
    <property type="match status" value="1"/>
</dbReference>
<feature type="domain" description="PLL-like beta propeller" evidence="10">
    <location>
        <begin position="426"/>
        <end position="521"/>
    </location>
</feature>
<feature type="chain" id="PRO_5032590905" evidence="7">
    <location>
        <begin position="35"/>
        <end position="711"/>
    </location>
</feature>
<dbReference type="PROSITE" id="PS00138">
    <property type="entry name" value="SUBTILASE_SER"/>
    <property type="match status" value="1"/>
</dbReference>
<dbReference type="InterPro" id="IPR037045">
    <property type="entry name" value="S8pro/Inhibitor_I9_sf"/>
</dbReference>
<dbReference type="InterPro" id="IPR034193">
    <property type="entry name" value="PCSK9_ProteinaseK-like"/>
</dbReference>
<evidence type="ECO:0000256" key="7">
    <source>
        <dbReference type="SAM" id="SignalP"/>
    </source>
</evidence>
<keyword evidence="2 5" id="KW-0645">Protease</keyword>
<evidence type="ECO:0000256" key="2">
    <source>
        <dbReference type="ARBA" id="ARBA00022670"/>
    </source>
</evidence>
<dbReference type="SUPFAM" id="SSF54897">
    <property type="entry name" value="Protease propeptides/inhibitors"/>
    <property type="match status" value="1"/>
</dbReference>
<evidence type="ECO:0000256" key="6">
    <source>
        <dbReference type="RuleBase" id="RU003355"/>
    </source>
</evidence>
<dbReference type="InterPro" id="IPR023827">
    <property type="entry name" value="Peptidase_S8_Asp-AS"/>
</dbReference>
<evidence type="ECO:0000256" key="5">
    <source>
        <dbReference type="PROSITE-ProRule" id="PRU01240"/>
    </source>
</evidence>
<dbReference type="GO" id="GO:0004252">
    <property type="term" value="F:serine-type endopeptidase activity"/>
    <property type="evidence" value="ECO:0007669"/>
    <property type="project" value="UniProtKB-UniRule"/>
</dbReference>
<evidence type="ECO:0000313" key="11">
    <source>
        <dbReference type="EMBL" id="MBB5872783.1"/>
    </source>
</evidence>
<feature type="domain" description="Inhibitor I9" evidence="9">
    <location>
        <begin position="52"/>
        <end position="121"/>
    </location>
</feature>
<keyword evidence="4 5" id="KW-0720">Serine protease</keyword>
<dbReference type="InterPro" id="IPR036852">
    <property type="entry name" value="Peptidase_S8/S53_dom_sf"/>
</dbReference>
<dbReference type="PANTHER" id="PTHR43806">
    <property type="entry name" value="PEPTIDASE S8"/>
    <property type="match status" value="1"/>
</dbReference>
<dbReference type="InterPro" id="IPR010259">
    <property type="entry name" value="S8pro/Inhibitor_I9"/>
</dbReference>
<dbReference type="EMBL" id="JACHMN010000003">
    <property type="protein sequence ID" value="MBB5872783.1"/>
    <property type="molecule type" value="Genomic_DNA"/>
</dbReference>
<feature type="active site" description="Charge relay system" evidence="5">
    <location>
        <position position="162"/>
    </location>
</feature>
<evidence type="ECO:0000259" key="10">
    <source>
        <dbReference type="Pfam" id="PF26607"/>
    </source>
</evidence>
<protein>
    <submittedName>
        <fullName evidence="11">Subtilisin family serine protease</fullName>
    </submittedName>
</protein>
<feature type="domain" description="Peptidase S8/S53" evidence="8">
    <location>
        <begin position="156"/>
        <end position="403"/>
    </location>
</feature>
<keyword evidence="7" id="KW-0732">Signal</keyword>
<dbReference type="SMART" id="SM00706">
    <property type="entry name" value="TECPR"/>
    <property type="match status" value="4"/>
</dbReference>